<keyword evidence="2" id="KW-1185">Reference proteome</keyword>
<comment type="caution">
    <text evidence="1">The sequence shown here is derived from an EMBL/GenBank/DDBJ whole genome shotgun (WGS) entry which is preliminary data.</text>
</comment>
<evidence type="ECO:0000313" key="2">
    <source>
        <dbReference type="Proteomes" id="UP001595704"/>
    </source>
</evidence>
<sequence length="58" mass="6629">MTEQEALLQRLKAEQREIILRAARARAMPARSEVQRIGELELAIGAVEQQLNEADREQ</sequence>
<evidence type="ECO:0000313" key="1">
    <source>
        <dbReference type="EMBL" id="MFC3638220.1"/>
    </source>
</evidence>
<reference evidence="2" key="1">
    <citation type="journal article" date="2019" name="Int. J. Syst. Evol. Microbiol.">
        <title>The Global Catalogue of Microorganisms (GCM) 10K type strain sequencing project: providing services to taxonomists for standard genome sequencing and annotation.</title>
        <authorList>
            <consortium name="The Broad Institute Genomics Platform"/>
            <consortium name="The Broad Institute Genome Sequencing Center for Infectious Disease"/>
            <person name="Wu L."/>
            <person name="Ma J."/>
        </authorList>
    </citation>
    <scope>NUCLEOTIDE SEQUENCE [LARGE SCALE GENOMIC DNA]</scope>
    <source>
        <strain evidence="2">KCTC 42282</strain>
    </source>
</reference>
<dbReference type="EMBL" id="JBHRYC010000061">
    <property type="protein sequence ID" value="MFC3638220.1"/>
    <property type="molecule type" value="Genomic_DNA"/>
</dbReference>
<protein>
    <submittedName>
        <fullName evidence="1">Uncharacterized protein</fullName>
    </submittedName>
</protein>
<accession>A0ABV7UHM5</accession>
<dbReference type="RefSeq" id="WP_191320423.1">
    <property type="nucleotide sequence ID" value="NZ_BNCG01000017.1"/>
</dbReference>
<organism evidence="1 2">
    <name type="scientific">Camelimonas fluminis</name>
    <dbReference type="NCBI Taxonomy" id="1576911"/>
    <lineage>
        <taxon>Bacteria</taxon>
        <taxon>Pseudomonadati</taxon>
        <taxon>Pseudomonadota</taxon>
        <taxon>Alphaproteobacteria</taxon>
        <taxon>Hyphomicrobiales</taxon>
        <taxon>Chelatococcaceae</taxon>
        <taxon>Camelimonas</taxon>
    </lineage>
</organism>
<dbReference type="Proteomes" id="UP001595704">
    <property type="component" value="Unassembled WGS sequence"/>
</dbReference>
<name>A0ABV7UHM5_9HYPH</name>
<gene>
    <name evidence="1" type="ORF">ACFONL_12700</name>
</gene>
<proteinExistence type="predicted"/>